<keyword evidence="7" id="KW-0472">Membrane</keyword>
<sequence length="81" mass="8728">MSVLDDITIDLSVVLGSTHVPIRQILRMGRGAMIPLDCGHDDPSLVYVNGKLVAKGKVLVNEDQMSVEVTEVVRGPMQGGR</sequence>
<evidence type="ECO:0000256" key="5">
    <source>
        <dbReference type="ARBA" id="ARBA00022500"/>
    </source>
</evidence>
<comment type="similarity">
    <text evidence="2">Belongs to the FliN/MopA/SpaO family.</text>
</comment>
<keyword evidence="6" id="KW-0283">Flagellar rotation</keyword>
<dbReference type="InterPro" id="IPR001172">
    <property type="entry name" value="FliN_T3SS_HrcQb"/>
</dbReference>
<dbReference type="EMBL" id="BAABBF010000003">
    <property type="protein sequence ID" value="GAA3707390.1"/>
    <property type="molecule type" value="Genomic_DNA"/>
</dbReference>
<dbReference type="InterPro" id="IPR001543">
    <property type="entry name" value="FliN-like_C"/>
</dbReference>
<name>A0ABP7DMR0_9SPHN</name>
<evidence type="ECO:0000256" key="1">
    <source>
        <dbReference type="ARBA" id="ARBA00004413"/>
    </source>
</evidence>
<keyword evidence="9" id="KW-0282">Flagellum</keyword>
<evidence type="ECO:0000313" key="10">
    <source>
        <dbReference type="Proteomes" id="UP001500523"/>
    </source>
</evidence>
<evidence type="ECO:0000256" key="7">
    <source>
        <dbReference type="ARBA" id="ARBA00023136"/>
    </source>
</evidence>
<protein>
    <recommendedName>
        <fullName evidence="3">Flagellar motor switch protein FliN</fullName>
    </recommendedName>
</protein>
<comment type="subcellular location">
    <subcellularLocation>
        <location evidence="1">Cell membrane</location>
        <topology evidence="1">Peripheral membrane protein</topology>
        <orientation evidence="1">Cytoplasmic side</orientation>
    </subcellularLocation>
</comment>
<organism evidence="9 10">
    <name type="scientific">Sphingomonas cynarae</name>
    <dbReference type="NCBI Taxonomy" id="930197"/>
    <lineage>
        <taxon>Bacteria</taxon>
        <taxon>Pseudomonadati</taxon>
        <taxon>Pseudomonadota</taxon>
        <taxon>Alphaproteobacteria</taxon>
        <taxon>Sphingomonadales</taxon>
        <taxon>Sphingomonadaceae</taxon>
        <taxon>Sphingomonas</taxon>
    </lineage>
</organism>
<dbReference type="InterPro" id="IPR036429">
    <property type="entry name" value="SpoA-like_sf"/>
</dbReference>
<dbReference type="Gene3D" id="2.30.330.10">
    <property type="entry name" value="SpoA-like"/>
    <property type="match status" value="1"/>
</dbReference>
<comment type="caution">
    <text evidence="9">The sequence shown here is derived from an EMBL/GenBank/DDBJ whole genome shotgun (WGS) entry which is preliminary data.</text>
</comment>
<reference evidence="10" key="1">
    <citation type="journal article" date="2019" name="Int. J. Syst. Evol. Microbiol.">
        <title>The Global Catalogue of Microorganisms (GCM) 10K type strain sequencing project: providing services to taxonomists for standard genome sequencing and annotation.</title>
        <authorList>
            <consortium name="The Broad Institute Genomics Platform"/>
            <consortium name="The Broad Institute Genome Sequencing Center for Infectious Disease"/>
            <person name="Wu L."/>
            <person name="Ma J."/>
        </authorList>
    </citation>
    <scope>NUCLEOTIDE SEQUENCE [LARGE SCALE GENOMIC DNA]</scope>
    <source>
        <strain evidence="10">JCM 17498</strain>
    </source>
</reference>
<keyword evidence="9" id="KW-0969">Cilium</keyword>
<evidence type="ECO:0000256" key="6">
    <source>
        <dbReference type="ARBA" id="ARBA00022779"/>
    </source>
</evidence>
<dbReference type="Proteomes" id="UP001500523">
    <property type="component" value="Unassembled WGS sequence"/>
</dbReference>
<dbReference type="InterPro" id="IPR051469">
    <property type="entry name" value="FliN/MopA/SpaO"/>
</dbReference>
<dbReference type="RefSeq" id="WP_192124149.1">
    <property type="nucleotide sequence ID" value="NZ_BAABBF010000003.1"/>
</dbReference>
<evidence type="ECO:0000313" key="9">
    <source>
        <dbReference type="EMBL" id="GAA3707390.1"/>
    </source>
</evidence>
<dbReference type="Pfam" id="PF01052">
    <property type="entry name" value="FliMN_C"/>
    <property type="match status" value="1"/>
</dbReference>
<evidence type="ECO:0000256" key="2">
    <source>
        <dbReference type="ARBA" id="ARBA00009226"/>
    </source>
</evidence>
<accession>A0ABP7DMR0</accession>
<evidence type="ECO:0000256" key="3">
    <source>
        <dbReference type="ARBA" id="ARBA00021897"/>
    </source>
</evidence>
<keyword evidence="5" id="KW-0145">Chemotaxis</keyword>
<keyword evidence="4" id="KW-1003">Cell membrane</keyword>
<dbReference type="PANTHER" id="PTHR43484:SF1">
    <property type="entry name" value="FLAGELLAR MOTOR SWITCH PROTEIN FLIN"/>
    <property type="match status" value="1"/>
</dbReference>
<keyword evidence="10" id="KW-1185">Reference proteome</keyword>
<dbReference type="PANTHER" id="PTHR43484">
    <property type="match status" value="1"/>
</dbReference>
<evidence type="ECO:0000256" key="4">
    <source>
        <dbReference type="ARBA" id="ARBA00022475"/>
    </source>
</evidence>
<gene>
    <name evidence="9" type="ORF">GCM10022268_15980</name>
</gene>
<dbReference type="PRINTS" id="PR00956">
    <property type="entry name" value="FLGMOTORFLIN"/>
</dbReference>
<evidence type="ECO:0000259" key="8">
    <source>
        <dbReference type="Pfam" id="PF01052"/>
    </source>
</evidence>
<feature type="domain" description="Flagellar motor switch protein FliN-like C-terminal" evidence="8">
    <location>
        <begin position="4"/>
        <end position="73"/>
    </location>
</feature>
<proteinExistence type="inferred from homology"/>
<keyword evidence="9" id="KW-0966">Cell projection</keyword>
<dbReference type="SUPFAM" id="SSF101801">
    <property type="entry name" value="Surface presentation of antigens (SPOA)"/>
    <property type="match status" value="1"/>
</dbReference>